<dbReference type="EMBL" id="JAXUIC010000010">
    <property type="protein sequence ID" value="KAK4567874.1"/>
    <property type="molecule type" value="Genomic_DNA"/>
</dbReference>
<feature type="domain" description="TIR" evidence="9">
    <location>
        <begin position="14"/>
        <end position="184"/>
    </location>
</feature>
<dbReference type="EC" id="3.2.2.6" evidence="1"/>
<proteinExistence type="predicted"/>
<feature type="region of interest" description="Disordered" evidence="8">
    <location>
        <begin position="1164"/>
        <end position="1206"/>
    </location>
</feature>
<comment type="caution">
    <text evidence="10">The sequence shown here is derived from an EMBL/GenBank/DDBJ whole genome shotgun (WGS) entry which is preliminary data.</text>
</comment>
<dbReference type="PROSITE" id="PS50104">
    <property type="entry name" value="TIR"/>
    <property type="match status" value="1"/>
</dbReference>
<evidence type="ECO:0000256" key="5">
    <source>
        <dbReference type="ARBA" id="ARBA00022821"/>
    </source>
</evidence>
<dbReference type="SMART" id="SM00255">
    <property type="entry name" value="TIR"/>
    <property type="match status" value="1"/>
</dbReference>
<dbReference type="Gene3D" id="1.10.8.430">
    <property type="entry name" value="Helical domain of apoptotic protease-activating factors"/>
    <property type="match status" value="1"/>
</dbReference>
<dbReference type="Pfam" id="PF23286">
    <property type="entry name" value="LRR_13"/>
    <property type="match status" value="1"/>
</dbReference>
<evidence type="ECO:0000256" key="4">
    <source>
        <dbReference type="ARBA" id="ARBA00022801"/>
    </source>
</evidence>
<keyword evidence="5" id="KW-0611">Plant defense</keyword>
<dbReference type="Pfam" id="PF01582">
    <property type="entry name" value="TIR"/>
    <property type="match status" value="1"/>
</dbReference>
<evidence type="ECO:0000313" key="10">
    <source>
        <dbReference type="EMBL" id="KAK4567875.1"/>
    </source>
</evidence>
<dbReference type="InterPro" id="IPR058546">
    <property type="entry name" value="RPS4B/Roq1-like_LRR"/>
</dbReference>
<gene>
    <name evidence="10" type="ORF">RGQ29_003586</name>
</gene>
<keyword evidence="6" id="KW-0520">NAD</keyword>
<dbReference type="PANTHER" id="PTHR11017:SF559">
    <property type="entry name" value="DISEASE RESISTANCE PROTEIN CHL1"/>
    <property type="match status" value="1"/>
</dbReference>
<sequence>MASSSSFSSSTPSWKYDVFLSFRGEETRNTFTDHLYDALKKKGIITFRDEEKLETGKSISLELFKAIEDSRIALVILSKNYASSTWCLDELGKIVDCMKEKGMTVLPVFYDVDPSDVRKQLKTFEKAFVAHEERFKENMEKVEMWKIALTEVANLKGWHLVNRPESKIIQNIVEDIWHKLSYAFSECNEGKVGIISRGEELVSLLSIGSNDVRIIGIWGMGGIGKTTLARVVFCMVSEKFESCCFLSNVREESEKNGLVPLQKLLILQLLNESISIHNVDDGVFTIKNRLRHKRILLILDDINQLDQLSKLAGNHIWFGSGSRIIITTRDKHLLQIPDETYEIVGLNDDEALHLLSLKAFKTDHPPKDFLELSKDVVHYAKGLPLAIETLGSFLLNRGVVQWKSTLTRLKEFPESAVLEKLKISYDGLHETEQKIFLYIACFFNHESKNSVVETLDYLGLYPDVGLEVLVEKSLIKMNGYEVWMHDLLQQMCRKIVHEECPKEPGKRSRLWSIEDINNVLNNNTGTEAIQGIVLKLLISKEAYWNRESFSKMHHLELLIIENVHLLHDPKHLPDSLRVLIWSGYPSKSFPSSLQLKTFERLKFIQFIKSQKLIEILDLNKVPVLEKLVLEDCINLRRVQPLIGVHKKLIHLCIKGCRNLRSLPTKLEMESLKTLIISGCSKIKKIPKFGENMQHVSELYLDELAITKLPTSIGHLTGLALLNIRDCKSLTCLPSTIFNLKLLKEMNTSGCSKLGELPKILGNAESLEELDVCGTIIREVPSSIGLLKILKVLSFHGCKGLSSFKSTSWYDLPFYSRPKSPIPVGLSSLSGLCSLTKLNLSDCNLRAIPDDIGCLFSLEEIDLGGNSFVCLPDSISRLFKLRTMVLDNCARLQSLPNLPLSILFILGYGCASLETVPNLLKPNSLCEAEFYLSDCSKLGDNQVVIDIFFAVIRKQLQGLSLHGRSVDPDALDWNWRYDMTITGSVIPKWFRHQSMGAEVNINEPSSHLFTNGWMGIAVCAIFCSLPHHKIPRYKINGNCSLGCHLIVNGNEMPAITDFGTNVGSSDNIWLLYLLKQYFKEGIKLLKECEANEFNQIGIKIETDSDMEVKKCGFRMVYKKDLEDLNQTMAQSSNVNIIPYEDLGVLHHNFNSSIVVGEGNIAKQTCDDYDGAGPSGEGSSNDMPNPKRIERVPEFKTHGNSDCAESSE</sequence>
<evidence type="ECO:0000259" key="9">
    <source>
        <dbReference type="PROSITE" id="PS50104"/>
    </source>
</evidence>
<dbReference type="SUPFAM" id="SSF52058">
    <property type="entry name" value="L domain-like"/>
    <property type="match status" value="2"/>
</dbReference>
<dbReference type="Gene3D" id="3.80.10.10">
    <property type="entry name" value="Ribonuclease Inhibitor"/>
    <property type="match status" value="3"/>
</dbReference>
<dbReference type="InterPro" id="IPR045344">
    <property type="entry name" value="C-JID"/>
</dbReference>
<dbReference type="GO" id="GO:0007165">
    <property type="term" value="P:signal transduction"/>
    <property type="evidence" value="ECO:0007669"/>
    <property type="project" value="InterPro"/>
</dbReference>
<dbReference type="EMBL" id="JAXUIC010000010">
    <property type="protein sequence ID" value="KAK4567875.1"/>
    <property type="molecule type" value="Genomic_DNA"/>
</dbReference>
<evidence type="ECO:0000256" key="6">
    <source>
        <dbReference type="ARBA" id="ARBA00023027"/>
    </source>
</evidence>
<dbReference type="InterPro" id="IPR042197">
    <property type="entry name" value="Apaf_helical"/>
</dbReference>
<dbReference type="GO" id="GO:0061809">
    <property type="term" value="F:NAD+ nucleosidase activity, cyclic ADP-ribose generating"/>
    <property type="evidence" value="ECO:0007669"/>
    <property type="project" value="UniProtKB-EC"/>
</dbReference>
<dbReference type="InterPro" id="IPR035897">
    <property type="entry name" value="Toll_tir_struct_dom_sf"/>
</dbReference>
<name>A0AAN7I7U1_QUERU</name>
<dbReference type="InterPro" id="IPR058192">
    <property type="entry name" value="WHD_ROQ1-like"/>
</dbReference>
<keyword evidence="2" id="KW-0433">Leucine-rich repeat</keyword>
<feature type="compositionally biased region" description="Basic and acidic residues" evidence="8">
    <location>
        <begin position="1183"/>
        <end position="1197"/>
    </location>
</feature>
<accession>A0AAN7I7U1</accession>
<keyword evidence="3" id="KW-0677">Repeat</keyword>
<dbReference type="InterPro" id="IPR002182">
    <property type="entry name" value="NB-ARC"/>
</dbReference>
<dbReference type="Pfam" id="PF20160">
    <property type="entry name" value="C-JID"/>
    <property type="match status" value="1"/>
</dbReference>
<dbReference type="SUPFAM" id="SSF52200">
    <property type="entry name" value="Toll/Interleukin receptor TIR domain"/>
    <property type="match status" value="1"/>
</dbReference>
<dbReference type="AlphaFoldDB" id="A0AAN7I7U1"/>
<dbReference type="InterPro" id="IPR027417">
    <property type="entry name" value="P-loop_NTPase"/>
</dbReference>
<reference evidence="10 11" key="1">
    <citation type="journal article" date="2023" name="G3 (Bethesda)">
        <title>A haplotype-resolved chromosome-scale genome for Quercus rubra L. provides insights into the genetics of adaptive traits for red oak species.</title>
        <authorList>
            <person name="Kapoor B."/>
            <person name="Jenkins J."/>
            <person name="Schmutz J."/>
            <person name="Zhebentyayeva T."/>
            <person name="Kuelheim C."/>
            <person name="Coggeshall M."/>
            <person name="Heim C."/>
            <person name="Lasky J.R."/>
            <person name="Leites L."/>
            <person name="Islam-Faridi N."/>
            <person name="Romero-Severson J."/>
            <person name="DeLeo V.L."/>
            <person name="Lucas S.M."/>
            <person name="Lazic D."/>
            <person name="Gailing O."/>
            <person name="Carlson J."/>
            <person name="Staton M."/>
        </authorList>
    </citation>
    <scope>NUCLEOTIDE SEQUENCE [LARGE SCALE GENOMIC DNA]</scope>
    <source>
        <strain evidence="10">Pseudo-F2</strain>
    </source>
</reference>
<evidence type="ECO:0000256" key="2">
    <source>
        <dbReference type="ARBA" id="ARBA00022614"/>
    </source>
</evidence>
<keyword evidence="4" id="KW-0378">Hydrolase</keyword>
<dbReference type="PRINTS" id="PR00364">
    <property type="entry name" value="DISEASERSIST"/>
</dbReference>
<dbReference type="InterPro" id="IPR036390">
    <property type="entry name" value="WH_DNA-bd_sf"/>
</dbReference>
<evidence type="ECO:0000256" key="3">
    <source>
        <dbReference type="ARBA" id="ARBA00022737"/>
    </source>
</evidence>
<dbReference type="GO" id="GO:0006952">
    <property type="term" value="P:defense response"/>
    <property type="evidence" value="ECO:0007669"/>
    <property type="project" value="UniProtKB-KW"/>
</dbReference>
<dbReference type="GO" id="GO:0043531">
    <property type="term" value="F:ADP binding"/>
    <property type="evidence" value="ECO:0007669"/>
    <property type="project" value="InterPro"/>
</dbReference>
<dbReference type="Gene3D" id="3.40.50.300">
    <property type="entry name" value="P-loop containing nucleotide triphosphate hydrolases"/>
    <property type="match status" value="1"/>
</dbReference>
<dbReference type="FunFam" id="3.40.50.10140:FF:000007">
    <property type="entry name" value="Disease resistance protein (TIR-NBS-LRR class)"/>
    <property type="match status" value="1"/>
</dbReference>
<organism evidence="10 11">
    <name type="scientific">Quercus rubra</name>
    <name type="common">Northern red oak</name>
    <name type="synonym">Quercus borealis</name>
    <dbReference type="NCBI Taxonomy" id="3512"/>
    <lineage>
        <taxon>Eukaryota</taxon>
        <taxon>Viridiplantae</taxon>
        <taxon>Streptophyta</taxon>
        <taxon>Embryophyta</taxon>
        <taxon>Tracheophyta</taxon>
        <taxon>Spermatophyta</taxon>
        <taxon>Magnoliopsida</taxon>
        <taxon>eudicotyledons</taxon>
        <taxon>Gunneridae</taxon>
        <taxon>Pentapetalae</taxon>
        <taxon>rosids</taxon>
        <taxon>fabids</taxon>
        <taxon>Fagales</taxon>
        <taxon>Fagaceae</taxon>
        <taxon>Quercus</taxon>
    </lineage>
</organism>
<dbReference type="EMBL" id="JAXUIC010000010">
    <property type="protein sequence ID" value="KAK4567873.1"/>
    <property type="molecule type" value="Genomic_DNA"/>
</dbReference>
<dbReference type="Proteomes" id="UP001324115">
    <property type="component" value="Unassembled WGS sequence"/>
</dbReference>
<dbReference type="InterPro" id="IPR032675">
    <property type="entry name" value="LRR_dom_sf"/>
</dbReference>
<evidence type="ECO:0000256" key="1">
    <source>
        <dbReference type="ARBA" id="ARBA00011982"/>
    </source>
</evidence>
<evidence type="ECO:0000256" key="7">
    <source>
        <dbReference type="ARBA" id="ARBA00047304"/>
    </source>
</evidence>
<dbReference type="InterPro" id="IPR003591">
    <property type="entry name" value="Leu-rich_rpt_typical-subtyp"/>
</dbReference>
<dbReference type="PANTHER" id="PTHR11017">
    <property type="entry name" value="LEUCINE-RICH REPEAT-CONTAINING PROTEIN"/>
    <property type="match status" value="1"/>
</dbReference>
<protein>
    <recommendedName>
        <fullName evidence="1">ADP-ribosyl cyclase/cyclic ADP-ribose hydrolase</fullName>
        <ecNumber evidence="1">3.2.2.6</ecNumber>
    </recommendedName>
</protein>
<evidence type="ECO:0000313" key="11">
    <source>
        <dbReference type="Proteomes" id="UP001324115"/>
    </source>
</evidence>
<dbReference type="Pfam" id="PF23282">
    <property type="entry name" value="WHD_ROQ1"/>
    <property type="match status" value="1"/>
</dbReference>
<dbReference type="InterPro" id="IPR000157">
    <property type="entry name" value="TIR_dom"/>
</dbReference>
<evidence type="ECO:0000256" key="8">
    <source>
        <dbReference type="SAM" id="MobiDB-lite"/>
    </source>
</evidence>
<keyword evidence="11" id="KW-1185">Reference proteome</keyword>
<dbReference type="SUPFAM" id="SSF52540">
    <property type="entry name" value="P-loop containing nucleoside triphosphate hydrolases"/>
    <property type="match status" value="1"/>
</dbReference>
<dbReference type="Pfam" id="PF00931">
    <property type="entry name" value="NB-ARC"/>
    <property type="match status" value="1"/>
</dbReference>
<dbReference type="Gene3D" id="3.40.50.10140">
    <property type="entry name" value="Toll/interleukin-1 receptor homology (TIR) domain"/>
    <property type="match status" value="1"/>
</dbReference>
<comment type="catalytic activity">
    <reaction evidence="7">
        <text>NAD(+) + H2O = ADP-D-ribose + nicotinamide + H(+)</text>
        <dbReference type="Rhea" id="RHEA:16301"/>
        <dbReference type="ChEBI" id="CHEBI:15377"/>
        <dbReference type="ChEBI" id="CHEBI:15378"/>
        <dbReference type="ChEBI" id="CHEBI:17154"/>
        <dbReference type="ChEBI" id="CHEBI:57540"/>
        <dbReference type="ChEBI" id="CHEBI:57967"/>
        <dbReference type="EC" id="3.2.2.6"/>
    </reaction>
    <physiologicalReaction direction="left-to-right" evidence="7">
        <dbReference type="Rhea" id="RHEA:16302"/>
    </physiologicalReaction>
</comment>
<dbReference type="SMART" id="SM00369">
    <property type="entry name" value="LRR_TYP"/>
    <property type="match status" value="2"/>
</dbReference>
<dbReference type="SUPFAM" id="SSF46785">
    <property type="entry name" value="Winged helix' DNA-binding domain"/>
    <property type="match status" value="1"/>
</dbReference>
<dbReference type="InterPro" id="IPR044974">
    <property type="entry name" value="Disease_R_plants"/>
</dbReference>